<dbReference type="AlphaFoldDB" id="A0A2S7K5R7"/>
<accession>A0A2S7K5R7</accession>
<evidence type="ECO:0000313" key="2">
    <source>
        <dbReference type="Proteomes" id="UP000239504"/>
    </source>
</evidence>
<dbReference type="InterPro" id="IPR008318">
    <property type="entry name" value="UCP030820"/>
</dbReference>
<keyword evidence="2" id="KW-1185">Reference proteome</keyword>
<dbReference type="Proteomes" id="UP000239504">
    <property type="component" value="Unassembled WGS sequence"/>
</dbReference>
<comment type="caution">
    <text evidence="1">The sequence shown here is derived from an EMBL/GenBank/DDBJ whole genome shotgun (WGS) entry which is preliminary data.</text>
</comment>
<reference evidence="1 2" key="1">
    <citation type="submission" date="2017-12" db="EMBL/GenBank/DDBJ databases">
        <authorList>
            <person name="Hurst M.R.H."/>
        </authorList>
    </citation>
    <scope>NUCLEOTIDE SEQUENCE [LARGE SCALE GENOMIC DNA]</scope>
    <source>
        <strain evidence="1 2">SY-3-19</strain>
    </source>
</reference>
<proteinExistence type="predicted"/>
<dbReference type="EMBL" id="PJCH01000005">
    <property type="protein sequence ID" value="PQA87850.1"/>
    <property type="molecule type" value="Genomic_DNA"/>
</dbReference>
<gene>
    <name evidence="1" type="ORF">CW354_05715</name>
</gene>
<protein>
    <submittedName>
        <fullName evidence="1">Oxidoreductase</fullName>
    </submittedName>
</protein>
<name>A0A2S7K5R7_9PROT</name>
<sequence length="174" mass="19287">MNVFSTPIAVSAPNPSRRLCMKLLKLSRGRLLPALEEPLAEVSLDAWRDNPQEHAEATALTISNDTSLADVKCDLHGFSVIILDFPAFKDGRAYSQARLLRERYGYTGEIRARGDVLRDQIFFMARCGFNGFEFSGPNADEASAALEEFSFAYQPAADDASPIWRKRLDRAAAA</sequence>
<dbReference type="Pfam" id="PF06073">
    <property type="entry name" value="DUF934"/>
    <property type="match status" value="1"/>
</dbReference>
<organism evidence="1 2">
    <name type="scientific">Hyphococcus luteus</name>
    <dbReference type="NCBI Taxonomy" id="2058213"/>
    <lineage>
        <taxon>Bacteria</taxon>
        <taxon>Pseudomonadati</taxon>
        <taxon>Pseudomonadota</taxon>
        <taxon>Alphaproteobacteria</taxon>
        <taxon>Parvularculales</taxon>
        <taxon>Parvularculaceae</taxon>
        <taxon>Hyphococcus</taxon>
    </lineage>
</organism>
<evidence type="ECO:0000313" key="1">
    <source>
        <dbReference type="EMBL" id="PQA87850.1"/>
    </source>
</evidence>